<feature type="transmembrane region" description="Helical" evidence="1">
    <location>
        <begin position="29"/>
        <end position="47"/>
    </location>
</feature>
<accession>A0ABQ6ZGN5</accession>
<gene>
    <name evidence="2" type="ORF">CSC78_11175</name>
</gene>
<proteinExistence type="predicted"/>
<feature type="transmembrane region" description="Helical" evidence="1">
    <location>
        <begin position="59"/>
        <end position="78"/>
    </location>
</feature>
<organism evidence="2 3">
    <name type="scientific">Pseudoxanthomonas japonensis</name>
    <dbReference type="NCBI Taxonomy" id="69284"/>
    <lineage>
        <taxon>Bacteria</taxon>
        <taxon>Pseudomonadati</taxon>
        <taxon>Pseudomonadota</taxon>
        <taxon>Gammaproteobacteria</taxon>
        <taxon>Lysobacterales</taxon>
        <taxon>Lysobacteraceae</taxon>
        <taxon>Pseudoxanthomonas</taxon>
    </lineage>
</organism>
<name>A0ABQ6ZGN5_9GAMM</name>
<keyword evidence="1" id="KW-1133">Transmembrane helix</keyword>
<keyword evidence="1" id="KW-0472">Membrane</keyword>
<reference evidence="2 3" key="1">
    <citation type="submission" date="2017-10" db="EMBL/GenBank/DDBJ databases">
        <title>Whole genome sequencing of members of genus Pseudoxanthomonas.</title>
        <authorList>
            <person name="Kumar S."/>
            <person name="Bansal K."/>
            <person name="Kaur A."/>
            <person name="Patil P."/>
            <person name="Sharma S."/>
            <person name="Patil P.B."/>
        </authorList>
    </citation>
    <scope>NUCLEOTIDE SEQUENCE [LARGE SCALE GENOMIC DNA]</scope>
    <source>
        <strain evidence="2 3">DSM 17109</strain>
    </source>
</reference>
<dbReference type="EMBL" id="PDWW01000014">
    <property type="protein sequence ID" value="KAF1724864.1"/>
    <property type="molecule type" value="Genomic_DNA"/>
</dbReference>
<evidence type="ECO:0000256" key="1">
    <source>
        <dbReference type="SAM" id="Phobius"/>
    </source>
</evidence>
<keyword evidence="3" id="KW-1185">Reference proteome</keyword>
<dbReference type="RefSeq" id="WP_162337958.1">
    <property type="nucleotide sequence ID" value="NZ_JBHSRQ010000011.1"/>
</dbReference>
<comment type="caution">
    <text evidence="2">The sequence shown here is derived from an EMBL/GenBank/DDBJ whole genome shotgun (WGS) entry which is preliminary data.</text>
</comment>
<evidence type="ECO:0000313" key="3">
    <source>
        <dbReference type="Proteomes" id="UP000781710"/>
    </source>
</evidence>
<protein>
    <submittedName>
        <fullName evidence="2">Uncharacterized protein</fullName>
    </submittedName>
</protein>
<evidence type="ECO:0000313" key="2">
    <source>
        <dbReference type="EMBL" id="KAF1724864.1"/>
    </source>
</evidence>
<keyword evidence="1" id="KW-0812">Transmembrane</keyword>
<dbReference type="Proteomes" id="UP000781710">
    <property type="component" value="Unassembled WGS sequence"/>
</dbReference>
<sequence length="83" mass="9380">MRTLIFIATGLLLMGIAMRLASPGRRRAVMGVFSVGWLLAVLWNLRTGMSHGYSLQEELPIQAGIYLVPVAAGWWWAWKTRQH</sequence>